<comment type="caution">
    <text evidence="1">The sequence shown here is derived from an EMBL/GenBank/DDBJ whole genome shotgun (WGS) entry which is preliminary data.</text>
</comment>
<keyword evidence="2" id="KW-1185">Reference proteome</keyword>
<evidence type="ECO:0000313" key="2">
    <source>
        <dbReference type="Proteomes" id="UP001202328"/>
    </source>
</evidence>
<reference evidence="1" key="1">
    <citation type="submission" date="2022-04" db="EMBL/GenBank/DDBJ databases">
        <title>A functionally conserved STORR gene fusion in Papaver species that diverged 16.8 million years ago.</title>
        <authorList>
            <person name="Catania T."/>
        </authorList>
    </citation>
    <scope>NUCLEOTIDE SEQUENCE</scope>
    <source>
        <strain evidence="1">S-188037</strain>
    </source>
</reference>
<sequence length="166" mass="18842">MKCRFEPVTVTSLAITQPLRLQPNWHKKSQIWLSNLTTLRLLLAAIGYKLQRILIFQPNSLFLLSRFHFPVNPLRLSLESELLKVKSRSRLSPNLSRYNLGYKEVFSKAHSAAFSISPKFLALLTKEETHCGYNLGGKIEPSTVTECFSGVHLSHPVVTGIIYYLA</sequence>
<protein>
    <submittedName>
        <fullName evidence="1">Uncharacterized protein</fullName>
    </submittedName>
</protein>
<accession>A0AAD4SRU0</accession>
<dbReference type="AlphaFoldDB" id="A0AAD4SRU0"/>
<proteinExistence type="predicted"/>
<name>A0AAD4SRU0_9MAGN</name>
<organism evidence="1 2">
    <name type="scientific">Papaver atlanticum</name>
    <dbReference type="NCBI Taxonomy" id="357466"/>
    <lineage>
        <taxon>Eukaryota</taxon>
        <taxon>Viridiplantae</taxon>
        <taxon>Streptophyta</taxon>
        <taxon>Embryophyta</taxon>
        <taxon>Tracheophyta</taxon>
        <taxon>Spermatophyta</taxon>
        <taxon>Magnoliopsida</taxon>
        <taxon>Ranunculales</taxon>
        <taxon>Papaveraceae</taxon>
        <taxon>Papaveroideae</taxon>
        <taxon>Papaver</taxon>
    </lineage>
</organism>
<gene>
    <name evidence="1" type="ORF">MKW98_000208</name>
</gene>
<dbReference type="EMBL" id="JAJJMB010008958">
    <property type="protein sequence ID" value="KAI3917974.1"/>
    <property type="molecule type" value="Genomic_DNA"/>
</dbReference>
<dbReference type="Proteomes" id="UP001202328">
    <property type="component" value="Unassembled WGS sequence"/>
</dbReference>
<evidence type="ECO:0000313" key="1">
    <source>
        <dbReference type="EMBL" id="KAI3917974.1"/>
    </source>
</evidence>